<keyword evidence="3" id="KW-0472">Membrane</keyword>
<dbReference type="EMBL" id="BAAAZR010000002">
    <property type="protein sequence ID" value="GAA3797768.1"/>
    <property type="molecule type" value="Genomic_DNA"/>
</dbReference>
<name>A0ABP7HKG7_9ACTN</name>
<accession>A0ABP7HKG7</accession>
<keyword evidence="5" id="KW-1185">Reference proteome</keyword>
<keyword evidence="3" id="KW-0812">Transmembrane</keyword>
<dbReference type="InterPro" id="IPR042001">
    <property type="entry name" value="Sortase_F"/>
</dbReference>
<dbReference type="CDD" id="cd05829">
    <property type="entry name" value="Sortase_F"/>
    <property type="match status" value="1"/>
</dbReference>
<dbReference type="InterPro" id="IPR023365">
    <property type="entry name" value="Sortase_dom-sf"/>
</dbReference>
<reference evidence="5" key="1">
    <citation type="journal article" date="2019" name="Int. J. Syst. Evol. Microbiol.">
        <title>The Global Catalogue of Microorganisms (GCM) 10K type strain sequencing project: providing services to taxonomists for standard genome sequencing and annotation.</title>
        <authorList>
            <consortium name="The Broad Institute Genomics Platform"/>
            <consortium name="The Broad Institute Genome Sequencing Center for Infectious Disease"/>
            <person name="Wu L."/>
            <person name="Ma J."/>
        </authorList>
    </citation>
    <scope>NUCLEOTIDE SEQUENCE [LARGE SCALE GENOMIC DNA]</scope>
    <source>
        <strain evidence="5">JCM 16908</strain>
    </source>
</reference>
<dbReference type="Proteomes" id="UP001500888">
    <property type="component" value="Unassembled WGS sequence"/>
</dbReference>
<evidence type="ECO:0000313" key="4">
    <source>
        <dbReference type="EMBL" id="GAA3797768.1"/>
    </source>
</evidence>
<dbReference type="InterPro" id="IPR005754">
    <property type="entry name" value="Sortase"/>
</dbReference>
<keyword evidence="3" id="KW-1133">Transmembrane helix</keyword>
<keyword evidence="1" id="KW-0378">Hydrolase</keyword>
<feature type="transmembrane region" description="Helical" evidence="3">
    <location>
        <begin position="14"/>
        <end position="38"/>
    </location>
</feature>
<proteinExistence type="predicted"/>
<evidence type="ECO:0000313" key="5">
    <source>
        <dbReference type="Proteomes" id="UP001500888"/>
    </source>
</evidence>
<evidence type="ECO:0000256" key="1">
    <source>
        <dbReference type="ARBA" id="ARBA00022801"/>
    </source>
</evidence>
<feature type="region of interest" description="Disordered" evidence="2">
    <location>
        <begin position="40"/>
        <end position="61"/>
    </location>
</feature>
<dbReference type="Pfam" id="PF04203">
    <property type="entry name" value="Sortase"/>
    <property type="match status" value="1"/>
</dbReference>
<sequence>MAPGADGRPPGQRLIMAGAAAVTLAGVALLGIGVSGALSRAGGPSEAPGRQAQAATPKGARAAVPLGSPGRLLGAVAKPMKASPPAAVYIPRIGVAAPLMRLGVDRAGAVEIPPLSPANIAGWYRYGATPGAKGAAVILGHLDTRSGPAVFAGLHQVVRGDEIQVMRQDRSVAIFVVDGTERVAKSTFPAAKVYGRLKYAAIRLVTCGGAFDKRRHSYKDNLIVYGHLAQRYYPPK</sequence>
<organism evidence="4 5">
    <name type="scientific">Sphaerisporangium flaviroseum</name>
    <dbReference type="NCBI Taxonomy" id="509199"/>
    <lineage>
        <taxon>Bacteria</taxon>
        <taxon>Bacillati</taxon>
        <taxon>Actinomycetota</taxon>
        <taxon>Actinomycetes</taxon>
        <taxon>Streptosporangiales</taxon>
        <taxon>Streptosporangiaceae</taxon>
        <taxon>Sphaerisporangium</taxon>
    </lineage>
</organism>
<evidence type="ECO:0000256" key="2">
    <source>
        <dbReference type="SAM" id="MobiDB-lite"/>
    </source>
</evidence>
<protein>
    <submittedName>
        <fullName evidence="4">Class F sortase</fullName>
    </submittedName>
</protein>
<dbReference type="SUPFAM" id="SSF63817">
    <property type="entry name" value="Sortase"/>
    <property type="match status" value="1"/>
</dbReference>
<comment type="caution">
    <text evidence="4">The sequence shown here is derived from an EMBL/GenBank/DDBJ whole genome shotgun (WGS) entry which is preliminary data.</text>
</comment>
<evidence type="ECO:0000256" key="3">
    <source>
        <dbReference type="SAM" id="Phobius"/>
    </source>
</evidence>
<dbReference type="NCBIfam" id="NF033748">
    <property type="entry name" value="class_F_sortase"/>
    <property type="match status" value="1"/>
</dbReference>
<dbReference type="Gene3D" id="2.40.260.10">
    <property type="entry name" value="Sortase"/>
    <property type="match status" value="1"/>
</dbReference>
<gene>
    <name evidence="4" type="ORF">GCM10022226_16410</name>
</gene>